<name>W9CJ49_SCLBF</name>
<evidence type="ECO:0000256" key="1">
    <source>
        <dbReference type="SAM" id="SignalP"/>
    </source>
</evidence>
<keyword evidence="3" id="KW-1185">Reference proteome</keyword>
<reference evidence="2 3" key="1">
    <citation type="journal article" date="2014" name="Genome Announc.">
        <title>Draft genome sequence of Sclerotinia borealis, a psychrophilic plant pathogenic fungus.</title>
        <authorList>
            <person name="Mardanov A.V."/>
            <person name="Beletsky A.V."/>
            <person name="Kadnikov V.V."/>
            <person name="Ignatov A.N."/>
            <person name="Ravin N.V."/>
        </authorList>
    </citation>
    <scope>NUCLEOTIDE SEQUENCE [LARGE SCALE GENOMIC DNA]</scope>
    <source>
        <strain evidence="3">F-4157</strain>
    </source>
</reference>
<evidence type="ECO:0000313" key="2">
    <source>
        <dbReference type="EMBL" id="ESZ95866.1"/>
    </source>
</evidence>
<proteinExistence type="predicted"/>
<feature type="chain" id="PRO_5004920511" evidence="1">
    <location>
        <begin position="21"/>
        <end position="235"/>
    </location>
</feature>
<dbReference type="HOGENOM" id="CLU_1214571_0_0_1"/>
<feature type="signal peptide" evidence="1">
    <location>
        <begin position="1"/>
        <end position="20"/>
    </location>
</feature>
<gene>
    <name evidence="2" type="ORF">SBOR_3760</name>
</gene>
<organism evidence="2 3">
    <name type="scientific">Sclerotinia borealis (strain F-4128)</name>
    <dbReference type="NCBI Taxonomy" id="1432307"/>
    <lineage>
        <taxon>Eukaryota</taxon>
        <taxon>Fungi</taxon>
        <taxon>Dikarya</taxon>
        <taxon>Ascomycota</taxon>
        <taxon>Pezizomycotina</taxon>
        <taxon>Leotiomycetes</taxon>
        <taxon>Helotiales</taxon>
        <taxon>Sclerotiniaceae</taxon>
        <taxon>Sclerotinia</taxon>
    </lineage>
</organism>
<dbReference type="EMBL" id="AYSA01000162">
    <property type="protein sequence ID" value="ESZ95866.1"/>
    <property type="molecule type" value="Genomic_DNA"/>
</dbReference>
<evidence type="ECO:0000313" key="3">
    <source>
        <dbReference type="Proteomes" id="UP000019487"/>
    </source>
</evidence>
<protein>
    <submittedName>
        <fullName evidence="2">Uncharacterized protein</fullName>
    </submittedName>
</protein>
<keyword evidence="1" id="KW-0732">Signal</keyword>
<dbReference type="Proteomes" id="UP000019487">
    <property type="component" value="Unassembled WGS sequence"/>
</dbReference>
<dbReference type="AlphaFoldDB" id="W9CJ49"/>
<dbReference type="OrthoDB" id="3518296at2759"/>
<comment type="caution">
    <text evidence="2">The sequence shown here is derived from an EMBL/GenBank/DDBJ whole genome shotgun (WGS) entry which is preliminary data.</text>
</comment>
<sequence>MRSSSITQLSLFAFAALCVAAPTPVTAPMDVAVEYARAAQDSPINLVELSNKKRDGPIDLIQLPEKRQDSSINLVELSNKKRDGPIDLIPLPEKRQDSPIDLIQLPEKRQDSPINLVQLPEKRDGPIDLIQLPKRDGPINLIELSNRQTSKYKTIRTRTARTAQDPPINIAQLPSKRDGPINLIQLDGAEHLETRQNDCGSSPYQNPCSAGTDLNIPAFAAMAMAFAAMGAVMLG</sequence>
<accession>W9CJ49</accession>